<feature type="compositionally biased region" description="Basic and acidic residues" evidence="1">
    <location>
        <begin position="100"/>
        <end position="119"/>
    </location>
</feature>
<evidence type="ECO:0000256" key="1">
    <source>
        <dbReference type="SAM" id="MobiDB-lite"/>
    </source>
</evidence>
<evidence type="ECO:0000313" key="4">
    <source>
        <dbReference type="Proteomes" id="UP001387215"/>
    </source>
</evidence>
<feature type="transmembrane region" description="Helical" evidence="2">
    <location>
        <begin position="20"/>
        <end position="39"/>
    </location>
</feature>
<feature type="transmembrane region" description="Helical" evidence="2">
    <location>
        <begin position="136"/>
        <end position="158"/>
    </location>
</feature>
<keyword evidence="2" id="KW-0472">Membrane</keyword>
<dbReference type="Proteomes" id="UP001387215">
    <property type="component" value="Unassembled WGS sequence"/>
</dbReference>
<sequence length="233" mass="25848">MNAAKKKGLAAASGFWRRNSLSLVLLALFGISLFGQIAAGRAVLDRERIEHGQPPLDWGEYFRHGQFLSATFENWESEFLQMGLYVLLTVWLRQHGSAESRKVEERNDGTEEEGGREIEPGPTPGPVRRGGAWAALYANSLSIALLSLFALAFAGHVYGSWRQQVEQAQREAQPVPSLSEHLGSAQLWFESFQNWQSEFLAVLTLVVLSIWLRQAHSPQSKPVRAPHAQTGAG</sequence>
<evidence type="ECO:0000256" key="2">
    <source>
        <dbReference type="SAM" id="Phobius"/>
    </source>
</evidence>
<comment type="caution">
    <text evidence="3">The sequence shown here is derived from an EMBL/GenBank/DDBJ whole genome shotgun (WGS) entry which is preliminary data.</text>
</comment>
<dbReference type="RefSeq" id="WP_336131817.1">
    <property type="nucleotide sequence ID" value="NZ_JBANDL010000002.1"/>
</dbReference>
<dbReference type="InterPro" id="IPR046657">
    <property type="entry name" value="DUF6766"/>
</dbReference>
<proteinExistence type="predicted"/>
<organism evidence="3 4">
    <name type="scientific">Lysobacter firmicutimachus</name>
    <dbReference type="NCBI Taxonomy" id="1792846"/>
    <lineage>
        <taxon>Bacteria</taxon>
        <taxon>Pseudomonadati</taxon>
        <taxon>Pseudomonadota</taxon>
        <taxon>Gammaproteobacteria</taxon>
        <taxon>Lysobacterales</taxon>
        <taxon>Lysobacteraceae</taxon>
        <taxon>Lysobacter</taxon>
    </lineage>
</organism>
<reference evidence="3 4" key="1">
    <citation type="submission" date="2024-02" db="EMBL/GenBank/DDBJ databases">
        <title>Lysobacter Genome Sequencing and Mining.</title>
        <authorList>
            <person name="Bierman J."/>
            <person name="Walker M.C."/>
        </authorList>
    </citation>
    <scope>NUCLEOTIDE SEQUENCE [LARGE SCALE GENOMIC DNA]</scope>
    <source>
        <strain evidence="3 4">PB6250</strain>
    </source>
</reference>
<name>A0ABU8D2J5_9GAMM</name>
<keyword evidence="2" id="KW-0812">Transmembrane</keyword>
<protein>
    <submittedName>
        <fullName evidence="3">DUF6766 family protein</fullName>
    </submittedName>
</protein>
<accession>A0ABU8D2J5</accession>
<feature type="region of interest" description="Disordered" evidence="1">
    <location>
        <begin position="100"/>
        <end position="125"/>
    </location>
</feature>
<keyword evidence="2" id="KW-1133">Transmembrane helix</keyword>
<dbReference type="EMBL" id="JBANDL010000002">
    <property type="protein sequence ID" value="MEI2455247.1"/>
    <property type="molecule type" value="Genomic_DNA"/>
</dbReference>
<keyword evidence="4" id="KW-1185">Reference proteome</keyword>
<evidence type="ECO:0000313" key="3">
    <source>
        <dbReference type="EMBL" id="MEI2455247.1"/>
    </source>
</evidence>
<dbReference type="Pfam" id="PF20554">
    <property type="entry name" value="DUF6766"/>
    <property type="match status" value="1"/>
</dbReference>
<gene>
    <name evidence="3" type="ORF">V2J18_11220</name>
</gene>